<evidence type="ECO:0000313" key="2">
    <source>
        <dbReference type="Proteomes" id="UP001469749"/>
    </source>
</evidence>
<reference evidence="1 2" key="1">
    <citation type="submission" date="2024-03" db="EMBL/GenBank/DDBJ databases">
        <title>Human intestinal bacterial collection.</title>
        <authorList>
            <person name="Pauvert C."/>
            <person name="Hitch T.C.A."/>
            <person name="Clavel T."/>
        </authorList>
    </citation>
    <scope>NUCLEOTIDE SEQUENCE [LARGE SCALE GENOMIC DNA]</scope>
    <source>
        <strain evidence="1 2">CLA-AA-H190</strain>
    </source>
</reference>
<organism evidence="1 2">
    <name type="scientific">Coprococcus intestinihominis</name>
    <dbReference type="NCBI Taxonomy" id="3133154"/>
    <lineage>
        <taxon>Bacteria</taxon>
        <taxon>Bacillati</taxon>
        <taxon>Bacillota</taxon>
        <taxon>Clostridia</taxon>
        <taxon>Lachnospirales</taxon>
        <taxon>Lachnospiraceae</taxon>
        <taxon>Coprococcus</taxon>
    </lineage>
</organism>
<comment type="caution">
    <text evidence="1">The sequence shown here is derived from an EMBL/GenBank/DDBJ whole genome shotgun (WGS) entry which is preliminary data.</text>
</comment>
<gene>
    <name evidence="1" type="ORF">WMO25_11365</name>
</gene>
<proteinExistence type="predicted"/>
<sequence length="166" mass="18860">MTWAATSATGQEYTTKDYLSDFAAGFIINLIPVKNIARAVNVIYTTGKGIYDGEEPKSIAFNAAIAWTASSLNISERLNLPHKTNYDKVANNVMDVVENAGREFVGAITSRIFNSDPLKTKSSKSVKNSFKRTLISNQIIRKGKKVYRKRVYYYRGRKEWRIERIH</sequence>
<dbReference type="RefSeq" id="WP_349085414.1">
    <property type="nucleotide sequence ID" value="NZ_JBBMEK010000146.1"/>
</dbReference>
<evidence type="ECO:0000313" key="1">
    <source>
        <dbReference type="EMBL" id="MEQ2365697.1"/>
    </source>
</evidence>
<accession>A0ABV1B871</accession>
<protein>
    <submittedName>
        <fullName evidence="1">Uncharacterized protein</fullName>
    </submittedName>
</protein>
<dbReference type="Proteomes" id="UP001469749">
    <property type="component" value="Unassembled WGS sequence"/>
</dbReference>
<keyword evidence="2" id="KW-1185">Reference proteome</keyword>
<dbReference type="EMBL" id="JBBMEK010000146">
    <property type="protein sequence ID" value="MEQ2365697.1"/>
    <property type="molecule type" value="Genomic_DNA"/>
</dbReference>
<name>A0ABV1B871_9FIRM</name>